<dbReference type="InterPro" id="IPR045860">
    <property type="entry name" value="Snake_toxin-like_sf"/>
</dbReference>
<name>A0A814UAE7_ADIRI</name>
<protein>
    <submittedName>
        <fullName evidence="3">Uncharacterized protein</fullName>
    </submittedName>
</protein>
<dbReference type="EMBL" id="CAJNOR010001623">
    <property type="protein sequence ID" value="CAF1173962.1"/>
    <property type="molecule type" value="Genomic_DNA"/>
</dbReference>
<comment type="caution">
    <text evidence="3">The sequence shown here is derived from an EMBL/GenBank/DDBJ whole genome shotgun (WGS) entry which is preliminary data.</text>
</comment>
<sequence length="113" mass="12170">MKSVIITALTLLSCFTFSEALQCYSHDMCLNNCKPLAETIKTCGSDENRCYKGALAGGVTRGCAKDICNIQVDGGSQAASVCCEKDFCNSAVTSKLSLSTLFMLLGMFIWARM</sequence>
<proteinExistence type="predicted"/>
<feature type="signal peptide" evidence="1">
    <location>
        <begin position="1"/>
        <end position="20"/>
    </location>
</feature>
<keyword evidence="4" id="KW-1185">Reference proteome</keyword>
<dbReference type="OrthoDB" id="9624109at2759"/>
<dbReference type="Proteomes" id="UP000663852">
    <property type="component" value="Unassembled WGS sequence"/>
</dbReference>
<evidence type="ECO:0000313" key="2">
    <source>
        <dbReference type="EMBL" id="CAF1014603.1"/>
    </source>
</evidence>
<keyword evidence="1" id="KW-0732">Signal</keyword>
<dbReference type="SUPFAM" id="SSF57302">
    <property type="entry name" value="Snake toxin-like"/>
    <property type="match status" value="1"/>
</dbReference>
<gene>
    <name evidence="2" type="ORF">EDS130_LOCUS15572</name>
    <name evidence="3" type="ORF">XAT740_LOCUS22191</name>
</gene>
<evidence type="ECO:0000256" key="1">
    <source>
        <dbReference type="SAM" id="SignalP"/>
    </source>
</evidence>
<feature type="chain" id="PRO_5036226080" evidence="1">
    <location>
        <begin position="21"/>
        <end position="113"/>
    </location>
</feature>
<reference evidence="3" key="1">
    <citation type="submission" date="2021-02" db="EMBL/GenBank/DDBJ databases">
        <authorList>
            <person name="Nowell W R."/>
        </authorList>
    </citation>
    <scope>NUCLEOTIDE SEQUENCE</scope>
</reference>
<dbReference type="EMBL" id="CAJNOJ010000066">
    <property type="protein sequence ID" value="CAF1014603.1"/>
    <property type="molecule type" value="Genomic_DNA"/>
</dbReference>
<dbReference type="AlphaFoldDB" id="A0A814UAE7"/>
<organism evidence="3 4">
    <name type="scientific">Adineta ricciae</name>
    <name type="common">Rotifer</name>
    <dbReference type="NCBI Taxonomy" id="249248"/>
    <lineage>
        <taxon>Eukaryota</taxon>
        <taxon>Metazoa</taxon>
        <taxon>Spiralia</taxon>
        <taxon>Gnathifera</taxon>
        <taxon>Rotifera</taxon>
        <taxon>Eurotatoria</taxon>
        <taxon>Bdelloidea</taxon>
        <taxon>Adinetida</taxon>
        <taxon>Adinetidae</taxon>
        <taxon>Adineta</taxon>
    </lineage>
</organism>
<dbReference type="Proteomes" id="UP000663828">
    <property type="component" value="Unassembled WGS sequence"/>
</dbReference>
<evidence type="ECO:0000313" key="3">
    <source>
        <dbReference type="EMBL" id="CAF1173962.1"/>
    </source>
</evidence>
<evidence type="ECO:0000313" key="4">
    <source>
        <dbReference type="Proteomes" id="UP000663828"/>
    </source>
</evidence>
<accession>A0A814UAE7</accession>